<feature type="transmembrane region" description="Helical" evidence="6">
    <location>
        <begin position="321"/>
        <end position="338"/>
    </location>
</feature>
<accession>A0ABW5XMF3</accession>
<keyword evidence="3 6" id="KW-0812">Transmembrane</keyword>
<gene>
    <name evidence="7" type="ORF">ACFSYC_04135</name>
</gene>
<evidence type="ECO:0000256" key="1">
    <source>
        <dbReference type="ARBA" id="ARBA00004141"/>
    </source>
</evidence>
<feature type="transmembrane region" description="Helical" evidence="6">
    <location>
        <begin position="265"/>
        <end position="283"/>
    </location>
</feature>
<keyword evidence="4 6" id="KW-1133">Transmembrane helix</keyword>
<feature type="transmembrane region" description="Helical" evidence="6">
    <location>
        <begin position="191"/>
        <end position="209"/>
    </location>
</feature>
<evidence type="ECO:0000256" key="2">
    <source>
        <dbReference type="ARBA" id="ARBA00005982"/>
    </source>
</evidence>
<evidence type="ECO:0000256" key="5">
    <source>
        <dbReference type="ARBA" id="ARBA00023136"/>
    </source>
</evidence>
<proteinExistence type="inferred from homology"/>
<dbReference type="Proteomes" id="UP001597601">
    <property type="component" value="Unassembled WGS sequence"/>
</dbReference>
<feature type="transmembrane region" description="Helical" evidence="6">
    <location>
        <begin position="350"/>
        <end position="368"/>
    </location>
</feature>
<evidence type="ECO:0000313" key="8">
    <source>
        <dbReference type="Proteomes" id="UP001597601"/>
    </source>
</evidence>
<feature type="transmembrane region" description="Helical" evidence="6">
    <location>
        <begin position="380"/>
        <end position="406"/>
    </location>
</feature>
<keyword evidence="8" id="KW-1185">Reference proteome</keyword>
<protein>
    <submittedName>
        <fullName evidence="7">POT family MFS transporter</fullName>
    </submittedName>
</protein>
<feature type="transmembrane region" description="Helical" evidence="6">
    <location>
        <begin position="418"/>
        <end position="440"/>
    </location>
</feature>
<feature type="transmembrane region" description="Helical" evidence="6">
    <location>
        <begin position="123"/>
        <end position="142"/>
    </location>
</feature>
<name>A0ABW5XMF3_9SPHI</name>
<comment type="subcellular location">
    <subcellularLocation>
        <location evidence="1">Membrane</location>
        <topology evidence="1">Multi-pass membrane protein</topology>
    </subcellularLocation>
</comment>
<feature type="transmembrane region" description="Helical" evidence="6">
    <location>
        <begin position="72"/>
        <end position="92"/>
    </location>
</feature>
<organism evidence="7 8">
    <name type="scientific">Mucilaginibacter antarcticus</name>
    <dbReference type="NCBI Taxonomy" id="1855725"/>
    <lineage>
        <taxon>Bacteria</taxon>
        <taxon>Pseudomonadati</taxon>
        <taxon>Bacteroidota</taxon>
        <taxon>Sphingobacteriia</taxon>
        <taxon>Sphingobacteriales</taxon>
        <taxon>Sphingobacteriaceae</taxon>
        <taxon>Mucilaginibacter</taxon>
    </lineage>
</organism>
<evidence type="ECO:0000313" key="7">
    <source>
        <dbReference type="EMBL" id="MFD2863868.1"/>
    </source>
</evidence>
<dbReference type="Gene3D" id="1.20.1250.20">
    <property type="entry name" value="MFS general substrate transporter like domains"/>
    <property type="match status" value="2"/>
</dbReference>
<evidence type="ECO:0000256" key="3">
    <source>
        <dbReference type="ARBA" id="ARBA00022692"/>
    </source>
</evidence>
<evidence type="ECO:0000256" key="6">
    <source>
        <dbReference type="SAM" id="Phobius"/>
    </source>
</evidence>
<comment type="similarity">
    <text evidence="2">Belongs to the major facilitator superfamily. Proton-dependent oligopeptide transporter (POT/PTR) (TC 2.A.17) family.</text>
</comment>
<dbReference type="CDD" id="cd17347">
    <property type="entry name" value="MFS_SLC15A1_2_like"/>
    <property type="match status" value="1"/>
</dbReference>
<comment type="caution">
    <text evidence="7">The sequence shown here is derived from an EMBL/GenBank/DDBJ whole genome shotgun (WGS) entry which is preliminary data.</text>
</comment>
<feature type="transmembrane region" description="Helical" evidence="6">
    <location>
        <begin position="163"/>
        <end position="185"/>
    </location>
</feature>
<reference evidence="8" key="1">
    <citation type="journal article" date="2019" name="Int. J. Syst. Evol. Microbiol.">
        <title>The Global Catalogue of Microorganisms (GCM) 10K type strain sequencing project: providing services to taxonomists for standard genome sequencing and annotation.</title>
        <authorList>
            <consortium name="The Broad Institute Genomics Platform"/>
            <consortium name="The Broad Institute Genome Sequencing Center for Infectious Disease"/>
            <person name="Wu L."/>
            <person name="Ma J."/>
        </authorList>
    </citation>
    <scope>NUCLEOTIDE SEQUENCE [LARGE SCALE GENOMIC DNA]</scope>
    <source>
        <strain evidence="8">KCTC 52232</strain>
    </source>
</reference>
<feature type="transmembrane region" description="Helical" evidence="6">
    <location>
        <begin position="99"/>
        <end position="117"/>
    </location>
</feature>
<keyword evidence="5 6" id="KW-0472">Membrane</keyword>
<sequence>MSAKTLTTDSVVITEPKYPRSIPFIIGNEAAERFSFYGMRSILATFLVAQFFNPSLSPALQAVAEAKANQSTHFFVTLAYTMPFIGGLVADWFTGKYKIILYISILYCFGHLCLALFDTNLDGFTIGLVLIAVGAGGIKSCVSANVGDQFDKTNQALMSKVYGWFYFSINAGSVVSTVLIPWVYANYGAQWAFGIPGILMALATLIFFLGRKKYVKVPPGGINKNNFVFISVYALFNLGKKLKGQSWLDVSKGKFNPAKVEGVKAVYRVMSVFIFAPIFWAMWDQNLSEWVLQAEKLDRHISLGFIDFTVLPGQVQTANPIFLLSFIPLFTYFVYPWFDKIGIKTTPLRRFGAGLALTALSFVIIALIQMRVDLGEHPSVWWQILAYVVLSAAEVLVSITGLEYAYTRAPKSMKSTMSAIWLLTVAAGNLFVALINGSIANGGFFSKFTGANFYWMFVGICAVFLVAFIIISPRLKERSYIDEPEDDSEIIAETNNL</sequence>
<dbReference type="EMBL" id="JBHUON010000003">
    <property type="protein sequence ID" value="MFD2863868.1"/>
    <property type="molecule type" value="Genomic_DNA"/>
</dbReference>
<dbReference type="InterPro" id="IPR036259">
    <property type="entry name" value="MFS_trans_sf"/>
</dbReference>
<dbReference type="RefSeq" id="WP_377123826.1">
    <property type="nucleotide sequence ID" value="NZ_JBHUON010000003.1"/>
</dbReference>
<feature type="transmembrane region" description="Helical" evidence="6">
    <location>
        <begin position="452"/>
        <end position="471"/>
    </location>
</feature>
<evidence type="ECO:0000256" key="4">
    <source>
        <dbReference type="ARBA" id="ARBA00022989"/>
    </source>
</evidence>
<dbReference type="InterPro" id="IPR000109">
    <property type="entry name" value="POT_fam"/>
</dbReference>
<dbReference type="Pfam" id="PF00854">
    <property type="entry name" value="PTR2"/>
    <property type="match status" value="1"/>
</dbReference>
<dbReference type="SUPFAM" id="SSF103473">
    <property type="entry name" value="MFS general substrate transporter"/>
    <property type="match status" value="1"/>
</dbReference>
<dbReference type="PANTHER" id="PTHR11654">
    <property type="entry name" value="OLIGOPEPTIDE TRANSPORTER-RELATED"/>
    <property type="match status" value="1"/>
</dbReference>